<dbReference type="Gene3D" id="3.40.50.1460">
    <property type="match status" value="1"/>
</dbReference>
<protein>
    <recommendedName>
        <fullName evidence="3">Caspase family protein</fullName>
    </recommendedName>
</protein>
<gene>
    <name evidence="1" type="ORF">GCM10009107_21950</name>
</gene>
<evidence type="ECO:0008006" key="3">
    <source>
        <dbReference type="Google" id="ProtNLM"/>
    </source>
</evidence>
<reference evidence="1 2" key="1">
    <citation type="journal article" date="2019" name="Int. J. Syst. Evol. Microbiol.">
        <title>The Global Catalogue of Microorganisms (GCM) 10K type strain sequencing project: providing services to taxonomists for standard genome sequencing and annotation.</title>
        <authorList>
            <consortium name="The Broad Institute Genomics Platform"/>
            <consortium name="The Broad Institute Genome Sequencing Center for Infectious Disease"/>
            <person name="Wu L."/>
            <person name="Ma J."/>
        </authorList>
    </citation>
    <scope>NUCLEOTIDE SEQUENCE [LARGE SCALE GENOMIC DNA]</scope>
    <source>
        <strain evidence="1 2">JCM 15503</strain>
    </source>
</reference>
<sequence>MALIIDNRNSIPGPGVHALIVGVSDYKNLRDFNDTPVEPQWFLTTLTSGASSAFAISQLLLRDKCRLPLKTLRLLLSPHAEELTKTPAIGASGASPATRAALEAMALDWRTDAEKEKDSITVFYFAGHGLQRGPEDGVGLLEDFRPDNGPPLAKSFEVGDIKNGMAPSDTRPNIAMTQFYFMDACLTRPETQKKFVGVQVPEVFGAELSSIEYRSAPLMFSTVGGAIALGREGQPSHFAEALTLAFDRAAEDPIDDGAGNTVWPVTSLTVKNYLDYYYAKLNLGTQVTLNGIVGTPVLRNLTDPPSVDMSIEVQPDALGNGYNLWLLDGNDAPTPPCTPAALKKVEVTIPAGIYRVKVDAGLLRVSPYRSPPKWVTQKVAGPWRHNLQPLLNG</sequence>
<accession>A0ABN1K049</accession>
<evidence type="ECO:0000313" key="1">
    <source>
        <dbReference type="EMBL" id="GAA0750369.1"/>
    </source>
</evidence>
<dbReference type="RefSeq" id="WP_141285312.1">
    <property type="nucleotide sequence ID" value="NZ_BAAAEW010000011.1"/>
</dbReference>
<comment type="caution">
    <text evidence="1">The sequence shown here is derived from an EMBL/GenBank/DDBJ whole genome shotgun (WGS) entry which is preliminary data.</text>
</comment>
<evidence type="ECO:0000313" key="2">
    <source>
        <dbReference type="Proteomes" id="UP001500279"/>
    </source>
</evidence>
<dbReference type="EMBL" id="BAAAEW010000011">
    <property type="protein sequence ID" value="GAA0750369.1"/>
    <property type="molecule type" value="Genomic_DNA"/>
</dbReference>
<dbReference type="Proteomes" id="UP001500279">
    <property type="component" value="Unassembled WGS sequence"/>
</dbReference>
<organism evidence="1 2">
    <name type="scientific">Ideonella azotifigens</name>
    <dbReference type="NCBI Taxonomy" id="513160"/>
    <lineage>
        <taxon>Bacteria</taxon>
        <taxon>Pseudomonadati</taxon>
        <taxon>Pseudomonadota</taxon>
        <taxon>Betaproteobacteria</taxon>
        <taxon>Burkholderiales</taxon>
        <taxon>Sphaerotilaceae</taxon>
        <taxon>Ideonella</taxon>
    </lineage>
</organism>
<name>A0ABN1K049_9BURK</name>
<proteinExistence type="predicted"/>
<keyword evidence="2" id="KW-1185">Reference proteome</keyword>